<comment type="caution">
    <text evidence="7">The sequence shown here is derived from an EMBL/GenBank/DDBJ whole genome shotgun (WGS) entry which is preliminary data.</text>
</comment>
<keyword evidence="4 6" id="KW-1133">Transmembrane helix</keyword>
<dbReference type="Pfam" id="PF09775">
    <property type="entry name" value="Keratin_assoc"/>
    <property type="match status" value="1"/>
</dbReference>
<dbReference type="PANTHER" id="PTHR32001">
    <property type="entry name" value="KERATINOCYTE-ASSOCIATED PROTEIN 2"/>
    <property type="match status" value="1"/>
</dbReference>
<organism evidence="7 8">
    <name type="scientific">Dimorphilus gyrociliatus</name>
    <dbReference type="NCBI Taxonomy" id="2664684"/>
    <lineage>
        <taxon>Eukaryota</taxon>
        <taxon>Metazoa</taxon>
        <taxon>Spiralia</taxon>
        <taxon>Lophotrochozoa</taxon>
        <taxon>Annelida</taxon>
        <taxon>Polychaeta</taxon>
        <taxon>Polychaeta incertae sedis</taxon>
        <taxon>Dinophilidae</taxon>
        <taxon>Dimorphilus</taxon>
    </lineage>
</organism>
<gene>
    <name evidence="7" type="ORF">DGYR_LOCUS9530</name>
</gene>
<evidence type="ECO:0000256" key="2">
    <source>
        <dbReference type="ARBA" id="ARBA00007279"/>
    </source>
</evidence>
<dbReference type="InterPro" id="IPR018614">
    <property type="entry name" value="KRTCAP2"/>
</dbReference>
<name>A0A7I8VZE4_9ANNE</name>
<dbReference type="Proteomes" id="UP000549394">
    <property type="component" value="Unassembled WGS sequence"/>
</dbReference>
<reference evidence="7 8" key="1">
    <citation type="submission" date="2020-08" db="EMBL/GenBank/DDBJ databases">
        <authorList>
            <person name="Hejnol A."/>
        </authorList>
    </citation>
    <scope>NUCLEOTIDE SEQUENCE [LARGE SCALE GENOMIC DNA]</scope>
</reference>
<comment type="subcellular location">
    <subcellularLocation>
        <location evidence="1">Membrane</location>
        <topology evidence="1">Multi-pass membrane protein</topology>
    </subcellularLocation>
</comment>
<dbReference type="OrthoDB" id="1111004at2759"/>
<keyword evidence="8" id="KW-1185">Reference proteome</keyword>
<evidence type="ECO:0000256" key="4">
    <source>
        <dbReference type="ARBA" id="ARBA00022989"/>
    </source>
</evidence>
<accession>A0A7I8VZE4</accession>
<feature type="transmembrane region" description="Helical" evidence="6">
    <location>
        <begin position="75"/>
        <end position="108"/>
    </location>
</feature>
<dbReference type="AlphaFoldDB" id="A0A7I8VZE4"/>
<keyword evidence="3 6" id="KW-0812">Transmembrane</keyword>
<sequence>MAASNSTTCLISAALFVLLFAIMQIYKQQLAAQQSMTILGGFLGSELFVLAITAVSNFEMALFGSNFQAKLFPEVFGCLAISMFASGLVHRVCVTTCFLFSALALYFINKIANAKYAPKEVAVNFGKGKRKN</sequence>
<evidence type="ECO:0000256" key="3">
    <source>
        <dbReference type="ARBA" id="ARBA00022692"/>
    </source>
</evidence>
<comment type="similarity">
    <text evidence="2">Belongs to the KRTCAP2 family.</text>
</comment>
<feature type="transmembrane region" description="Helical" evidence="6">
    <location>
        <begin position="38"/>
        <end position="63"/>
    </location>
</feature>
<protein>
    <submittedName>
        <fullName evidence="7">DgyrCDS10096</fullName>
    </submittedName>
</protein>
<evidence type="ECO:0000256" key="1">
    <source>
        <dbReference type="ARBA" id="ARBA00004141"/>
    </source>
</evidence>
<evidence type="ECO:0000313" key="7">
    <source>
        <dbReference type="EMBL" id="CAD5121599.1"/>
    </source>
</evidence>
<dbReference type="EMBL" id="CAJFCJ010000014">
    <property type="protein sequence ID" value="CAD5121599.1"/>
    <property type="molecule type" value="Genomic_DNA"/>
</dbReference>
<evidence type="ECO:0000256" key="6">
    <source>
        <dbReference type="SAM" id="Phobius"/>
    </source>
</evidence>
<dbReference type="PANTHER" id="PTHR32001:SF1">
    <property type="entry name" value="KERATINOCYTE-ASSOCIATED PROTEIN 2"/>
    <property type="match status" value="1"/>
</dbReference>
<evidence type="ECO:0000313" key="8">
    <source>
        <dbReference type="Proteomes" id="UP000549394"/>
    </source>
</evidence>
<proteinExistence type="inferred from homology"/>
<feature type="transmembrane region" description="Helical" evidence="6">
    <location>
        <begin position="7"/>
        <end position="26"/>
    </location>
</feature>
<dbReference type="GO" id="GO:0016020">
    <property type="term" value="C:membrane"/>
    <property type="evidence" value="ECO:0007669"/>
    <property type="project" value="UniProtKB-SubCell"/>
</dbReference>
<evidence type="ECO:0000256" key="5">
    <source>
        <dbReference type="ARBA" id="ARBA00023136"/>
    </source>
</evidence>
<keyword evidence="5 6" id="KW-0472">Membrane</keyword>